<accession>A0A4Y9ZXV2</accession>
<gene>
    <name evidence="2" type="ORF">EWM64_g5683</name>
</gene>
<feature type="compositionally biased region" description="Low complexity" evidence="1">
    <location>
        <begin position="370"/>
        <end position="382"/>
    </location>
</feature>
<evidence type="ECO:0000313" key="2">
    <source>
        <dbReference type="EMBL" id="TFY78329.1"/>
    </source>
</evidence>
<dbReference type="OrthoDB" id="2996328at2759"/>
<evidence type="ECO:0000256" key="1">
    <source>
        <dbReference type="SAM" id="MobiDB-lite"/>
    </source>
</evidence>
<sequence length="709" mass="76507">MAPASLDSDFKQSQNGVLPQAVGQKWFAVFVGQKVGVFAHRWEAEGMTRGIPHAFYDTYDMQAAAYNNLLAARHRGLVQELHDDDWSDVVTESDVTPSKAASSNSLWGYYHSDATDTATESEYATAPSRSSVSSRSVKPAPSLNVSTTAPPSVTPVRKGPRPASSVPAHVQASSAAHGKSTLPPLSVASSPSIPHTAVSSASVSQSPTRHPTSSLYSLPAQLCGLGLESTSASETDTPHVPGSFPLNRTSHSLPVPPPRGRVRSSPHPDIGVPPAPEPRSMPAQETRSAPAQETRFAPAQETRSVPAGETRSAPTPYTSRALPRDTGAVPAADLHESQAAGIGAMPTPDNDVGRTPGSQHTRSPSPPRPGSAFGQAPGAASSSPPPTYQPHTLHFTYYPTSNTAYRQSTWTYDTFQSLSGCFGMEPFESRKFYAVACGLNPGIYPTCRTTKLWFLKYGWVLPLEEDAAVELDDPPETNLDTLAFIGNTNKLDEDTIKARQATYSEKISNWFCHHGKKLVKAPENGAADSFVINAALAPPRREAAWQVYSTKYYDSRVKASVDEQYAAIVNEAARLAGTMPVDKFKFQTELTRQKYGLESEEIKEEIHVIVEANYSAVMAEYKQLSQSPKTAEEYHKTHSMVLQHLQPVVDNISRQYGMVACLLLSGLILQDRGAIGSLVIHSGLTEGLVRQTWAAFNKASFDAAAAVHV</sequence>
<reference evidence="2 3" key="1">
    <citation type="submission" date="2019-02" db="EMBL/GenBank/DDBJ databases">
        <title>Genome sequencing of the rare red list fungi Hericium alpestre (H. flagellum).</title>
        <authorList>
            <person name="Buettner E."/>
            <person name="Kellner H."/>
        </authorList>
    </citation>
    <scope>NUCLEOTIDE SEQUENCE [LARGE SCALE GENOMIC DNA]</scope>
    <source>
        <strain evidence="2 3">DSM 108284</strain>
    </source>
</reference>
<feature type="compositionally biased region" description="Polar residues" evidence="1">
    <location>
        <begin position="187"/>
        <end position="215"/>
    </location>
</feature>
<feature type="region of interest" description="Disordered" evidence="1">
    <location>
        <begin position="120"/>
        <end position="215"/>
    </location>
</feature>
<dbReference type="AlphaFoldDB" id="A0A4Y9ZXV2"/>
<organism evidence="2 3">
    <name type="scientific">Hericium alpestre</name>
    <dbReference type="NCBI Taxonomy" id="135208"/>
    <lineage>
        <taxon>Eukaryota</taxon>
        <taxon>Fungi</taxon>
        <taxon>Dikarya</taxon>
        <taxon>Basidiomycota</taxon>
        <taxon>Agaricomycotina</taxon>
        <taxon>Agaricomycetes</taxon>
        <taxon>Russulales</taxon>
        <taxon>Hericiaceae</taxon>
        <taxon>Hericium</taxon>
    </lineage>
</organism>
<evidence type="ECO:0000313" key="3">
    <source>
        <dbReference type="Proteomes" id="UP000298061"/>
    </source>
</evidence>
<feature type="region of interest" description="Disordered" evidence="1">
    <location>
        <begin position="229"/>
        <end position="325"/>
    </location>
</feature>
<name>A0A4Y9ZXV2_9AGAM</name>
<comment type="caution">
    <text evidence="2">The sequence shown here is derived from an EMBL/GenBank/DDBJ whole genome shotgun (WGS) entry which is preliminary data.</text>
</comment>
<dbReference type="EMBL" id="SFCI01000702">
    <property type="protein sequence ID" value="TFY78329.1"/>
    <property type="molecule type" value="Genomic_DNA"/>
</dbReference>
<dbReference type="Proteomes" id="UP000298061">
    <property type="component" value="Unassembled WGS sequence"/>
</dbReference>
<feature type="region of interest" description="Disordered" evidence="1">
    <location>
        <begin position="341"/>
        <end position="388"/>
    </location>
</feature>
<feature type="compositionally biased region" description="Low complexity" evidence="1">
    <location>
        <begin position="128"/>
        <end position="137"/>
    </location>
</feature>
<proteinExistence type="predicted"/>
<keyword evidence="3" id="KW-1185">Reference proteome</keyword>
<protein>
    <submittedName>
        <fullName evidence="2">Uncharacterized protein</fullName>
    </submittedName>
</protein>